<evidence type="ECO:0000256" key="3">
    <source>
        <dbReference type="ARBA" id="ARBA00023172"/>
    </source>
</evidence>
<organism evidence="5 6">
    <name type="scientific">Brevundimonas nasdae</name>
    <dbReference type="NCBI Taxonomy" id="172043"/>
    <lineage>
        <taxon>Bacteria</taxon>
        <taxon>Pseudomonadati</taxon>
        <taxon>Pseudomonadota</taxon>
        <taxon>Alphaproteobacteria</taxon>
        <taxon>Caulobacterales</taxon>
        <taxon>Caulobacteraceae</taxon>
        <taxon>Brevundimonas</taxon>
    </lineage>
</organism>
<reference evidence="5 6" key="1">
    <citation type="submission" date="2014-12" db="EMBL/GenBank/DDBJ databases">
        <title>Genome sequencing of Brevundimonas nasdae TPW30.</title>
        <authorList>
            <person name="Tan P.W."/>
            <person name="Chan K.-G."/>
        </authorList>
    </citation>
    <scope>NUCLEOTIDE SEQUENCE [LARGE SCALE GENOMIC DNA]</scope>
    <source>
        <strain evidence="5 6">TPW30</strain>
    </source>
</reference>
<dbReference type="PANTHER" id="PTHR35528">
    <property type="entry name" value="BLL1675 PROTEIN"/>
    <property type="match status" value="1"/>
</dbReference>
<dbReference type="GO" id="GO:0006310">
    <property type="term" value="P:DNA recombination"/>
    <property type="evidence" value="ECO:0007669"/>
    <property type="project" value="UniProtKB-KW"/>
</dbReference>
<keyword evidence="1" id="KW-0815">Transposition</keyword>
<evidence type="ECO:0000313" key="6">
    <source>
        <dbReference type="Proteomes" id="UP000031166"/>
    </source>
</evidence>
<keyword evidence="3" id="KW-0233">DNA recombination</keyword>
<dbReference type="AlphaFoldDB" id="A0A0B4D2F2"/>
<comment type="caution">
    <text evidence="5">The sequence shown here is derived from an EMBL/GenBank/DDBJ whole genome shotgun (WGS) entry which is preliminary data.</text>
</comment>
<name>A0A0B4D2F2_9CAUL</name>
<evidence type="ECO:0000313" key="5">
    <source>
        <dbReference type="EMBL" id="KIC58450.1"/>
    </source>
</evidence>
<dbReference type="InterPro" id="IPR052183">
    <property type="entry name" value="IS_Transposase"/>
</dbReference>
<keyword evidence="2" id="KW-0238">DNA-binding</keyword>
<protein>
    <submittedName>
        <fullName evidence="5">Transposase</fullName>
    </submittedName>
</protein>
<dbReference type="PANTHER" id="PTHR35528:SF3">
    <property type="entry name" value="BLL1675 PROTEIN"/>
    <property type="match status" value="1"/>
</dbReference>
<dbReference type="NCBIfam" id="NF033587">
    <property type="entry name" value="transpos_IS6"/>
    <property type="match status" value="1"/>
</dbReference>
<evidence type="ECO:0000256" key="1">
    <source>
        <dbReference type="ARBA" id="ARBA00022578"/>
    </source>
</evidence>
<sequence>MKPLSFKRHRFPAAVIRQAVWLYFRFSLSLRDVEELMAARGIDVSYETIRLWTIKFGPQIARRLKKLRPSPSPRWHLDEVVCSIGGKRMFLWRAVDDEGEVLDVVVQPRRDTDAALRLLRRLLRNQPVEPEKIVTDGLGSYQAALGQLGLRHLHSPGRLRENNRAENSHLPIRRRERQQQLFKSQASAQRFLTTHAAIYNTFYAQRHLITRPTLRRFRAGADAAWAAAVA</sequence>
<evidence type="ECO:0000259" key="4">
    <source>
        <dbReference type="Pfam" id="PF13610"/>
    </source>
</evidence>
<dbReference type="Proteomes" id="UP000031166">
    <property type="component" value="Unassembled WGS sequence"/>
</dbReference>
<dbReference type="InterPro" id="IPR032874">
    <property type="entry name" value="DDE_dom"/>
</dbReference>
<dbReference type="EMBL" id="JWSY01000011">
    <property type="protein sequence ID" value="KIC58450.1"/>
    <property type="molecule type" value="Genomic_DNA"/>
</dbReference>
<dbReference type="InterPro" id="IPR047930">
    <property type="entry name" value="Transpos_IS6"/>
</dbReference>
<feature type="domain" description="DDE" evidence="4">
    <location>
        <begin position="74"/>
        <end position="201"/>
    </location>
</feature>
<proteinExistence type="predicted"/>
<dbReference type="Pfam" id="PF13610">
    <property type="entry name" value="DDE_Tnp_IS240"/>
    <property type="match status" value="1"/>
</dbReference>
<accession>A0A0B4D2F2</accession>
<gene>
    <name evidence="5" type="ORF">RM53_08645</name>
</gene>
<dbReference type="RefSeq" id="WP_039245926.1">
    <property type="nucleotide sequence ID" value="NZ_JWSY01000011.1"/>
</dbReference>
<dbReference type="SUPFAM" id="SSF53098">
    <property type="entry name" value="Ribonuclease H-like"/>
    <property type="match status" value="1"/>
</dbReference>
<evidence type="ECO:0000256" key="2">
    <source>
        <dbReference type="ARBA" id="ARBA00023125"/>
    </source>
</evidence>
<dbReference type="GO" id="GO:0032196">
    <property type="term" value="P:transposition"/>
    <property type="evidence" value="ECO:0007669"/>
    <property type="project" value="UniProtKB-KW"/>
</dbReference>
<dbReference type="GO" id="GO:0003677">
    <property type="term" value="F:DNA binding"/>
    <property type="evidence" value="ECO:0007669"/>
    <property type="project" value="UniProtKB-KW"/>
</dbReference>
<dbReference type="InterPro" id="IPR012337">
    <property type="entry name" value="RNaseH-like_sf"/>
</dbReference>